<dbReference type="PANTHER" id="PTHR48079">
    <property type="entry name" value="PROTEIN YEEZ"/>
    <property type="match status" value="1"/>
</dbReference>
<organism evidence="2">
    <name type="scientific">uncultured Thermomicrobiales bacterium</name>
    <dbReference type="NCBI Taxonomy" id="1645740"/>
    <lineage>
        <taxon>Bacteria</taxon>
        <taxon>Pseudomonadati</taxon>
        <taxon>Thermomicrobiota</taxon>
        <taxon>Thermomicrobia</taxon>
        <taxon>Thermomicrobiales</taxon>
        <taxon>environmental samples</taxon>
    </lineage>
</organism>
<dbReference type="InterPro" id="IPR002225">
    <property type="entry name" value="3Beta_OHSteriod_DH/Estase"/>
</dbReference>
<dbReference type="GO" id="GO:0005737">
    <property type="term" value="C:cytoplasm"/>
    <property type="evidence" value="ECO:0007669"/>
    <property type="project" value="TreeGrafter"/>
</dbReference>
<dbReference type="GO" id="GO:0016616">
    <property type="term" value="F:oxidoreductase activity, acting on the CH-OH group of donors, NAD or NADP as acceptor"/>
    <property type="evidence" value="ECO:0007669"/>
    <property type="project" value="InterPro"/>
</dbReference>
<name>A0A6J4V7R4_9BACT</name>
<feature type="domain" description="3-beta hydroxysteroid dehydrogenase/isomerase" evidence="1">
    <location>
        <begin position="4"/>
        <end position="252"/>
    </location>
</feature>
<evidence type="ECO:0000259" key="1">
    <source>
        <dbReference type="Pfam" id="PF01073"/>
    </source>
</evidence>
<sequence length="327" mass="34599">MHILITGGTGFLGRRVAAFALAQGHRVRLLGRDFSHVDDLLAAGAEPHVADLRDPAAIRRACAGVDTVIHAGALSAPWGRRRDFFEINVAGTAAVIAGCRAGGVRRLIYVSSPSVTFAGRDVISQTEDAPRPRRPASVYSLTKALGEDRVNAAARQDLATVIIRPKAIFGPGDNALLPRLLDAARRGRLIQIGDGWNRVDLTYVDNVAHALLLALDAPAAVGRTYTITNDAHPRLWDVIAAVLHGLGLPDRPRAVPLAAALAAATVMEARAHLSGQEPLLTRYSAAILARTQTYDIAAARRDLGYTPPIALNDGIARTLAALTTTGG</sequence>
<proteinExistence type="predicted"/>
<dbReference type="SUPFAM" id="SSF51735">
    <property type="entry name" value="NAD(P)-binding Rossmann-fold domains"/>
    <property type="match status" value="1"/>
</dbReference>
<dbReference type="InterPro" id="IPR051783">
    <property type="entry name" value="NAD(P)-dependent_oxidoreduct"/>
</dbReference>
<evidence type="ECO:0000313" key="2">
    <source>
        <dbReference type="EMBL" id="CAA9571655.1"/>
    </source>
</evidence>
<dbReference type="EMBL" id="CADCWN010000161">
    <property type="protein sequence ID" value="CAA9571655.1"/>
    <property type="molecule type" value="Genomic_DNA"/>
</dbReference>
<dbReference type="GO" id="GO:0006694">
    <property type="term" value="P:steroid biosynthetic process"/>
    <property type="evidence" value="ECO:0007669"/>
    <property type="project" value="InterPro"/>
</dbReference>
<protein>
    <recommendedName>
        <fullName evidence="1">3-beta hydroxysteroid dehydrogenase/isomerase domain-containing protein</fullName>
    </recommendedName>
</protein>
<gene>
    <name evidence="2" type="ORF">AVDCRST_MAG18-2046</name>
</gene>
<dbReference type="Pfam" id="PF01073">
    <property type="entry name" value="3Beta_HSD"/>
    <property type="match status" value="1"/>
</dbReference>
<dbReference type="PANTHER" id="PTHR48079:SF6">
    <property type="entry name" value="NAD(P)-BINDING DOMAIN-CONTAINING PROTEIN-RELATED"/>
    <property type="match status" value="1"/>
</dbReference>
<reference evidence="2" key="1">
    <citation type="submission" date="2020-02" db="EMBL/GenBank/DDBJ databases">
        <authorList>
            <person name="Meier V. D."/>
        </authorList>
    </citation>
    <scope>NUCLEOTIDE SEQUENCE</scope>
    <source>
        <strain evidence="2">AVDCRST_MAG18</strain>
    </source>
</reference>
<dbReference type="GO" id="GO:0004029">
    <property type="term" value="F:aldehyde dehydrogenase (NAD+) activity"/>
    <property type="evidence" value="ECO:0007669"/>
    <property type="project" value="TreeGrafter"/>
</dbReference>
<dbReference type="AlphaFoldDB" id="A0A6J4V7R4"/>
<accession>A0A6J4V7R4</accession>
<dbReference type="InterPro" id="IPR036291">
    <property type="entry name" value="NAD(P)-bd_dom_sf"/>
</dbReference>
<dbReference type="Gene3D" id="3.40.50.720">
    <property type="entry name" value="NAD(P)-binding Rossmann-like Domain"/>
    <property type="match status" value="1"/>
</dbReference>